<evidence type="ECO:0000256" key="4">
    <source>
        <dbReference type="ARBA" id="ARBA00022963"/>
    </source>
</evidence>
<accession>A0A834BZ56</accession>
<evidence type="ECO:0000256" key="1">
    <source>
        <dbReference type="ARBA" id="ARBA00007835"/>
    </source>
</evidence>
<dbReference type="InterPro" id="IPR007000">
    <property type="entry name" value="PLipase_B-like"/>
</dbReference>
<comment type="similarity">
    <text evidence="1 7">Belongs to the phospholipase B-like family.</text>
</comment>
<comment type="function">
    <text evidence="7">Putative phospholipase.</text>
</comment>
<evidence type="ECO:0000256" key="2">
    <source>
        <dbReference type="ARBA" id="ARBA00022729"/>
    </source>
</evidence>
<evidence type="ECO:0000313" key="9">
    <source>
        <dbReference type="Proteomes" id="UP000646548"/>
    </source>
</evidence>
<dbReference type="EMBL" id="WKFB01000531">
    <property type="protein sequence ID" value="KAF6720057.1"/>
    <property type="molecule type" value="Genomic_DNA"/>
</dbReference>
<dbReference type="Pfam" id="PF04916">
    <property type="entry name" value="Phospholip_B"/>
    <property type="match status" value="1"/>
</dbReference>
<keyword evidence="3 7" id="KW-0378">Hydrolase</keyword>
<sequence length="134" mass="15538">MWKEYGDDFSYDLCPRAKIFRRDQATVKDLDSLKHIMRFNDYKKDPYSKGDPCKSICCRNDLKSQKPSPNGCYDSKVTDFFMAGDFMAEAVNGPTTQDGLPPFSWDKYSSISHQGLPQFYNFTFVKMKPLLFKP</sequence>
<dbReference type="GO" id="GO:0005576">
    <property type="term" value="C:extracellular region"/>
    <property type="evidence" value="ECO:0007669"/>
    <property type="project" value="TreeGrafter"/>
</dbReference>
<keyword evidence="6" id="KW-0325">Glycoprotein</keyword>
<dbReference type="AlphaFoldDB" id="A0A834BZ56"/>
<evidence type="ECO:0000256" key="7">
    <source>
        <dbReference type="RuleBase" id="RU364138"/>
    </source>
</evidence>
<dbReference type="InterPro" id="IPR043042">
    <property type="entry name" value="PLipase_B-like_dom3"/>
</dbReference>
<evidence type="ECO:0000313" key="8">
    <source>
        <dbReference type="EMBL" id="KAF6720057.1"/>
    </source>
</evidence>
<dbReference type="EC" id="3.1.1.-" evidence="7"/>
<dbReference type="Gene3D" id="3.60.60.20">
    <property type="match status" value="1"/>
</dbReference>
<organism evidence="8 9">
    <name type="scientific">Oryzias melastigma</name>
    <name type="common">Marine medaka</name>
    <dbReference type="NCBI Taxonomy" id="30732"/>
    <lineage>
        <taxon>Eukaryota</taxon>
        <taxon>Metazoa</taxon>
        <taxon>Chordata</taxon>
        <taxon>Craniata</taxon>
        <taxon>Vertebrata</taxon>
        <taxon>Euteleostomi</taxon>
        <taxon>Actinopterygii</taxon>
        <taxon>Neopterygii</taxon>
        <taxon>Teleostei</taxon>
        <taxon>Neoteleostei</taxon>
        <taxon>Acanthomorphata</taxon>
        <taxon>Ovalentaria</taxon>
        <taxon>Atherinomorphae</taxon>
        <taxon>Beloniformes</taxon>
        <taxon>Adrianichthyidae</taxon>
        <taxon>Oryziinae</taxon>
        <taxon>Oryzias</taxon>
    </lineage>
</organism>
<name>A0A834BZ56_ORYME</name>
<evidence type="ECO:0000256" key="5">
    <source>
        <dbReference type="ARBA" id="ARBA00023098"/>
    </source>
</evidence>
<comment type="caution">
    <text evidence="8">The sequence shown here is derived from an EMBL/GenBank/DDBJ whole genome shotgun (WGS) entry which is preliminary data.</text>
</comment>
<dbReference type="Proteomes" id="UP000646548">
    <property type="component" value="Unassembled WGS sequence"/>
</dbReference>
<dbReference type="PANTHER" id="PTHR12370">
    <property type="entry name" value="PHOSPHOLIPASE B-RELATED"/>
    <property type="match status" value="1"/>
</dbReference>
<proteinExistence type="inferred from homology"/>
<keyword evidence="4 7" id="KW-0442">Lipid degradation</keyword>
<keyword evidence="2" id="KW-0732">Signal</keyword>
<gene>
    <name evidence="8" type="ORF">FQA47_025383</name>
</gene>
<protein>
    <recommendedName>
        <fullName evidence="7">Phospholipase B-like</fullName>
        <ecNumber evidence="7">3.1.1.-</ecNumber>
    </recommendedName>
</protein>
<evidence type="ECO:0000256" key="3">
    <source>
        <dbReference type="ARBA" id="ARBA00022801"/>
    </source>
</evidence>
<keyword evidence="5 7" id="KW-0443">Lipid metabolism</keyword>
<dbReference type="GO" id="GO:0004620">
    <property type="term" value="F:phospholipase activity"/>
    <property type="evidence" value="ECO:0007669"/>
    <property type="project" value="InterPro"/>
</dbReference>
<evidence type="ECO:0000256" key="6">
    <source>
        <dbReference type="ARBA" id="ARBA00023180"/>
    </source>
</evidence>
<dbReference type="PANTHER" id="PTHR12370:SF1">
    <property type="entry name" value="PHOSPHOLIPASE B-LIKE 1"/>
    <property type="match status" value="1"/>
</dbReference>
<dbReference type="GO" id="GO:0009395">
    <property type="term" value="P:phospholipid catabolic process"/>
    <property type="evidence" value="ECO:0007669"/>
    <property type="project" value="TreeGrafter"/>
</dbReference>
<reference evidence="8" key="1">
    <citation type="journal article" name="BMC Genomics">
        <title>Long-read sequencing and de novo genome assembly of marine medaka (Oryzias melastigma).</title>
        <authorList>
            <person name="Liang P."/>
            <person name="Saqib H.S.A."/>
            <person name="Ni X."/>
            <person name="Shen Y."/>
        </authorList>
    </citation>
    <scope>NUCLEOTIDE SEQUENCE</scope>
    <source>
        <strain evidence="8">Bigg-433</strain>
    </source>
</reference>